<dbReference type="NCBIfam" id="TIGR01641">
    <property type="entry name" value="phageSPP1_gp7"/>
    <property type="match status" value="1"/>
</dbReference>
<keyword evidence="2" id="KW-1185">Reference proteome</keyword>
<evidence type="ECO:0000313" key="1">
    <source>
        <dbReference type="EMBL" id="MBC8558891.1"/>
    </source>
</evidence>
<dbReference type="Proteomes" id="UP000610760">
    <property type="component" value="Unassembled WGS sequence"/>
</dbReference>
<reference evidence="1" key="1">
    <citation type="submission" date="2020-08" db="EMBL/GenBank/DDBJ databases">
        <title>Genome public.</title>
        <authorList>
            <person name="Liu C."/>
            <person name="Sun Q."/>
        </authorList>
    </citation>
    <scope>NUCLEOTIDE SEQUENCE</scope>
    <source>
        <strain evidence="1">NSJ-33</strain>
    </source>
</reference>
<proteinExistence type="predicted"/>
<dbReference type="EMBL" id="JACRSV010000001">
    <property type="protein sequence ID" value="MBC8558891.1"/>
    <property type="molecule type" value="Genomic_DNA"/>
</dbReference>
<name>A0A926E066_9FIRM</name>
<evidence type="ECO:0000313" key="2">
    <source>
        <dbReference type="Proteomes" id="UP000610760"/>
    </source>
</evidence>
<gene>
    <name evidence="1" type="ORF">H8710_02280</name>
</gene>
<dbReference type="AlphaFoldDB" id="A0A926E066"/>
<organism evidence="1 2">
    <name type="scientific">Fumia xinanensis</name>
    <dbReference type="NCBI Taxonomy" id="2763659"/>
    <lineage>
        <taxon>Bacteria</taxon>
        <taxon>Bacillati</taxon>
        <taxon>Bacillota</taxon>
        <taxon>Clostridia</taxon>
        <taxon>Eubacteriales</taxon>
        <taxon>Oscillospiraceae</taxon>
        <taxon>Fumia</taxon>
    </lineage>
</organism>
<protein>
    <submittedName>
        <fullName evidence="1">Minor capsid protein</fullName>
    </submittedName>
</protein>
<sequence>MTDRKQIRRYWEFANQKQDDLYKILNETFSELSDDIQAIIDRFMRIELTGNLSKRETETLHRKIKQWRDAGYSDSYQLKLYMRDLENRSRIKGHEALFLYLFAAFAGRYRGLINAQLPILQAISKNTFERESGRKGGVSDKDLQSLLQNLPDGTAYEDQMFGYAQYGAKRTADTVRNAKQREAPLEADSPEMQKILNTEKNRLLKPSQRSTGQTQDYHGYLDLVMTAVVGYSAMRAFQESGAKEYIFIATIDGRTTEACQHLHQKRFKVSEMKLGVNAPPITVDWRGQPIPHPCRSIIRAISDLKPNPKDDTIAFEENSNIFDAEKDIADKKVEHGIAFDSDGKILFRKKGDSNHIALTNDEKSMLKGSIFSHNHPGNGPLSPSDLFNLWAFDMKEVRAVTKHGVFSVKQPKQWKVTPSSKEAMKREYQSMIPKYYGPISRRMSAGALDPEQADYLLQRLIMRRMSRRYGFTINLIRWDE</sequence>
<comment type="caution">
    <text evidence="1">The sequence shown here is derived from an EMBL/GenBank/DDBJ whole genome shotgun (WGS) entry which is preliminary data.</text>
</comment>
<accession>A0A926E066</accession>
<dbReference type="RefSeq" id="WP_249293789.1">
    <property type="nucleotide sequence ID" value="NZ_JACRSV010000001.1"/>
</dbReference>
<dbReference type="InterPro" id="IPR006528">
    <property type="entry name" value="Phage_head_morphogenesis_dom"/>
</dbReference>